<dbReference type="Pfam" id="PF20108">
    <property type="entry name" value="DUF6498"/>
    <property type="match status" value="1"/>
</dbReference>
<feature type="transmembrane region" description="Helical" evidence="1">
    <location>
        <begin position="161"/>
        <end position="182"/>
    </location>
</feature>
<dbReference type="HOGENOM" id="CLU_085665_0_0_5"/>
<dbReference type="eggNOG" id="ENOG50330QK">
    <property type="taxonomic scope" value="Bacteria"/>
</dbReference>
<reference evidence="3" key="1">
    <citation type="journal article" date="2011" name="J. Bacteriol.">
        <title>Genome sequences of eight morphologically diverse alphaproteobacteria.</title>
        <authorList>
            <consortium name="US DOE Joint Genome Institute"/>
            <person name="Brown P.J."/>
            <person name="Kysela D.T."/>
            <person name="Buechlein A."/>
            <person name="Hemmerich C."/>
            <person name="Brun Y.V."/>
        </authorList>
    </citation>
    <scope>NUCLEOTIDE SEQUENCE [LARGE SCALE GENOMIC DNA]</scope>
    <source>
        <strain evidence="3">ATCC 49814 / DSM 5838 / IFAM 1418</strain>
    </source>
</reference>
<name>C6XQK3_HIRBI</name>
<proteinExistence type="predicted"/>
<gene>
    <name evidence="2" type="ordered locus">Hbal_0915</name>
</gene>
<keyword evidence="1" id="KW-1133">Transmembrane helix</keyword>
<evidence type="ECO:0000313" key="2">
    <source>
        <dbReference type="EMBL" id="ACT58609.1"/>
    </source>
</evidence>
<keyword evidence="3" id="KW-1185">Reference proteome</keyword>
<evidence type="ECO:0000256" key="1">
    <source>
        <dbReference type="SAM" id="Phobius"/>
    </source>
</evidence>
<feature type="transmembrane region" description="Helical" evidence="1">
    <location>
        <begin position="42"/>
        <end position="64"/>
    </location>
</feature>
<feature type="transmembrane region" description="Helical" evidence="1">
    <location>
        <begin position="121"/>
        <end position="140"/>
    </location>
</feature>
<feature type="transmembrane region" description="Helical" evidence="1">
    <location>
        <begin position="188"/>
        <end position="209"/>
    </location>
</feature>
<keyword evidence="1" id="KW-0472">Membrane</keyword>
<feature type="transmembrane region" description="Helical" evidence="1">
    <location>
        <begin position="15"/>
        <end position="36"/>
    </location>
</feature>
<organism evidence="2 3">
    <name type="scientific">Hirschia baltica (strain ATCC 49814 / DSM 5838 / IFAM 1418)</name>
    <dbReference type="NCBI Taxonomy" id="582402"/>
    <lineage>
        <taxon>Bacteria</taxon>
        <taxon>Pseudomonadati</taxon>
        <taxon>Pseudomonadota</taxon>
        <taxon>Alphaproteobacteria</taxon>
        <taxon>Hyphomonadales</taxon>
        <taxon>Hyphomonadaceae</taxon>
        <taxon>Hirschia</taxon>
    </lineage>
</organism>
<dbReference type="EMBL" id="CP001678">
    <property type="protein sequence ID" value="ACT58609.1"/>
    <property type="molecule type" value="Genomic_DNA"/>
</dbReference>
<dbReference type="KEGG" id="hba:Hbal_0915"/>
<feature type="transmembrane region" description="Helical" evidence="1">
    <location>
        <begin position="76"/>
        <end position="101"/>
    </location>
</feature>
<accession>C6XQK3</accession>
<dbReference type="OrthoDB" id="278054at2"/>
<sequence length="218" mass="24289">MFELAYWQRAIRDPVILSGLCVDFLPIFAVLFMGWGALELVLLYWLENVVIGFVTLSRIFISGFGQGKVSTSFHSIFFGAFFTIHYGGFCLAHAMALLSLIGSGQELFVADGGEVASALSMQSFLGLAFILVAIILWQFYMHVVEFIRRSEYLKTDPGNELFAPYGRIVVLHIAIFAGVFAMEKYGEPMIGVLALILFRAAFGIVMNVFTREKRKAIA</sequence>
<dbReference type="RefSeq" id="WP_015826759.1">
    <property type="nucleotide sequence ID" value="NC_012982.1"/>
</dbReference>
<evidence type="ECO:0000313" key="3">
    <source>
        <dbReference type="Proteomes" id="UP000002745"/>
    </source>
</evidence>
<protein>
    <submittedName>
        <fullName evidence="2">Uncharacterized protein</fullName>
    </submittedName>
</protein>
<dbReference type="InterPro" id="IPR045466">
    <property type="entry name" value="DUF6498"/>
</dbReference>
<dbReference type="Proteomes" id="UP000002745">
    <property type="component" value="Chromosome"/>
</dbReference>
<keyword evidence="1" id="KW-0812">Transmembrane</keyword>
<dbReference type="AlphaFoldDB" id="C6XQK3"/>